<proteinExistence type="predicted"/>
<sequence>MRAQMASEQRVLTDIEREMNDHVKAIARLREEQTSSLTPSGLLHRGVLMRMRGKQAVGRFQIACHRLEIAELEARRSQSELSLSTAQRAVATLERRQRKHQMWMHRVRKHRLLQQERRTETDTMERIGYEFNR</sequence>
<dbReference type="EMBL" id="ABLC01000018">
    <property type="protein sequence ID" value="EDT05162.1"/>
    <property type="molecule type" value="Genomic_DNA"/>
</dbReference>
<organism evidence="1 2">
    <name type="scientific">Burkholderia ambifaria IOP40-10</name>
    <dbReference type="NCBI Taxonomy" id="396596"/>
    <lineage>
        <taxon>Bacteria</taxon>
        <taxon>Pseudomonadati</taxon>
        <taxon>Pseudomonadota</taxon>
        <taxon>Betaproteobacteria</taxon>
        <taxon>Burkholderiales</taxon>
        <taxon>Burkholderiaceae</taxon>
        <taxon>Burkholderia</taxon>
        <taxon>Burkholderia cepacia complex</taxon>
    </lineage>
</organism>
<evidence type="ECO:0000313" key="1">
    <source>
        <dbReference type="EMBL" id="EDT05162.1"/>
    </source>
</evidence>
<dbReference type="Proteomes" id="UP000005463">
    <property type="component" value="Unassembled WGS sequence"/>
</dbReference>
<accession>B1FB80</accession>
<dbReference type="InterPro" id="IPR002954">
    <property type="entry name" value="Salm_SPAgM"/>
</dbReference>
<protein>
    <submittedName>
        <fullName evidence="1">Surface presentation of antigens protein</fullName>
    </submittedName>
</protein>
<comment type="caution">
    <text evidence="1">The sequence shown here is derived from an EMBL/GenBank/DDBJ whole genome shotgun (WGS) entry which is preliminary data.</text>
</comment>
<dbReference type="PATRIC" id="fig|396596.7.peg.6597"/>
<reference evidence="1 2" key="1">
    <citation type="submission" date="2008-03" db="EMBL/GenBank/DDBJ databases">
        <title>Sequencing of the draft genome and assembly of Burkholderia ambifaria IOP40-10.</title>
        <authorList>
            <consortium name="US DOE Joint Genome Institute (JGI-PGF)"/>
            <person name="Copeland A."/>
            <person name="Lucas S."/>
            <person name="Lapidus A."/>
            <person name="Glavina del Rio T."/>
            <person name="Dalin E."/>
            <person name="Tice H."/>
            <person name="Bruce D."/>
            <person name="Goodwin L."/>
            <person name="Pitluck S."/>
            <person name="Larimer F."/>
            <person name="Land M.L."/>
            <person name="Hauser L."/>
            <person name="Tiedje J."/>
            <person name="Richardson P."/>
        </authorList>
    </citation>
    <scope>NUCLEOTIDE SEQUENCE [LARGE SCALE GENOMIC DNA]</scope>
    <source>
        <strain evidence="1 2">IOP40-10</strain>
    </source>
</reference>
<gene>
    <name evidence="1" type="ORF">BamIOP4010DRAFT_1289</name>
</gene>
<name>B1FB80_9BURK</name>
<evidence type="ECO:0000313" key="2">
    <source>
        <dbReference type="Proteomes" id="UP000005463"/>
    </source>
</evidence>
<dbReference type="AlphaFoldDB" id="B1FB80"/>
<dbReference type="Pfam" id="PF02090">
    <property type="entry name" value="SPAM"/>
    <property type="match status" value="1"/>
</dbReference>